<evidence type="ECO:0000313" key="9">
    <source>
        <dbReference type="Proteomes" id="UP000694571"/>
    </source>
</evidence>
<dbReference type="InterPro" id="IPR003599">
    <property type="entry name" value="Ig_sub"/>
</dbReference>
<keyword evidence="5" id="KW-0393">Immunoglobulin domain</keyword>
<dbReference type="InterPro" id="IPR036179">
    <property type="entry name" value="Ig-like_dom_sf"/>
</dbReference>
<feature type="region of interest" description="Disordered" evidence="6">
    <location>
        <begin position="47"/>
        <end position="104"/>
    </location>
</feature>
<evidence type="ECO:0000256" key="5">
    <source>
        <dbReference type="ARBA" id="ARBA00023319"/>
    </source>
</evidence>
<name>A0A8D1MSM0_PIG</name>
<dbReference type="Proteomes" id="UP000694571">
    <property type="component" value="Unplaced"/>
</dbReference>
<dbReference type="SUPFAM" id="SSF48726">
    <property type="entry name" value="Immunoglobulin"/>
    <property type="match status" value="2"/>
</dbReference>
<keyword evidence="1" id="KW-0732">Signal</keyword>
<evidence type="ECO:0000256" key="1">
    <source>
        <dbReference type="ARBA" id="ARBA00022729"/>
    </source>
</evidence>
<proteinExistence type="predicted"/>
<dbReference type="Ensembl" id="ENSSSCT00050068009.1">
    <property type="protein sequence ID" value="ENSSSCP00050029172.1"/>
    <property type="gene ID" value="ENSSSCG00050049959.1"/>
</dbReference>
<dbReference type="FunFam" id="2.60.40.10:FF:000049">
    <property type="entry name" value="Leukocyte immunoglobulin-like receptor subfamily B member 1"/>
    <property type="match status" value="1"/>
</dbReference>
<dbReference type="SMART" id="SM00409">
    <property type="entry name" value="IG"/>
    <property type="match status" value="2"/>
</dbReference>
<sequence length="286" mass="30712">MAISETNPRCGHPPELLVSGKEGPSWSQRLWGPRKVPGGWLRAEPHVRGWLGGRGSRTRTQSVRDSETWGPGGTRGSWGKQPLTQGSLSPGGSGKPSLLTPQGPVVASGQSLTLQCRSAISYDRFALAKEGARDLPQPPGPPGHPGGLFLAKFSMSPVTSAHRATYRCHGSLSSDPHLLSHPSDPLELMVSGLHQKPSLLVQGGPMVRSGDNVTLSCRFRQSREQSHNSTAQADFPLDPGTPAHSGIYSCYGSFSHSPYRWLESSDPLYLSVTGEHIPYLVTQTNL</sequence>
<keyword evidence="2" id="KW-0677">Repeat</keyword>
<organism evidence="8 9">
    <name type="scientific">Sus scrofa</name>
    <name type="common">Pig</name>
    <dbReference type="NCBI Taxonomy" id="9823"/>
    <lineage>
        <taxon>Eukaryota</taxon>
        <taxon>Metazoa</taxon>
        <taxon>Chordata</taxon>
        <taxon>Craniata</taxon>
        <taxon>Vertebrata</taxon>
        <taxon>Euteleostomi</taxon>
        <taxon>Mammalia</taxon>
        <taxon>Eutheria</taxon>
        <taxon>Laurasiatheria</taxon>
        <taxon>Artiodactyla</taxon>
        <taxon>Suina</taxon>
        <taxon>Suidae</taxon>
        <taxon>Sus</taxon>
    </lineage>
</organism>
<dbReference type="InterPro" id="IPR050412">
    <property type="entry name" value="Ig-like_Receptors_ImmuneReg"/>
</dbReference>
<dbReference type="PANTHER" id="PTHR11738:SF192">
    <property type="entry name" value="KILLER CELL IMMUNOGLOBULIN-LIKE RECEPTOR-LIKE PROTEIN KIR3DX1-RELATED"/>
    <property type="match status" value="1"/>
</dbReference>
<protein>
    <recommendedName>
        <fullName evidence="7">Immunoglobulin domain-containing protein</fullName>
    </recommendedName>
</protein>
<evidence type="ECO:0000256" key="2">
    <source>
        <dbReference type="ARBA" id="ARBA00022737"/>
    </source>
</evidence>
<accession>A0A8D1MSM0</accession>
<feature type="domain" description="Immunoglobulin" evidence="7">
    <location>
        <begin position="202"/>
        <end position="273"/>
    </location>
</feature>
<keyword evidence="3" id="KW-1015">Disulfide bond</keyword>
<dbReference type="FunFam" id="2.60.40.10:FF:000033">
    <property type="entry name" value="Killer cell immunoglobulin-like receptor"/>
    <property type="match status" value="1"/>
</dbReference>
<feature type="domain" description="Immunoglobulin" evidence="7">
    <location>
        <begin position="101"/>
        <end position="191"/>
    </location>
</feature>
<keyword evidence="4" id="KW-0325">Glycoprotein</keyword>
<evidence type="ECO:0000256" key="4">
    <source>
        <dbReference type="ARBA" id="ARBA00023180"/>
    </source>
</evidence>
<evidence type="ECO:0000256" key="3">
    <source>
        <dbReference type="ARBA" id="ARBA00023157"/>
    </source>
</evidence>
<evidence type="ECO:0000256" key="6">
    <source>
        <dbReference type="SAM" id="MobiDB-lite"/>
    </source>
</evidence>
<dbReference type="InterPro" id="IPR013783">
    <property type="entry name" value="Ig-like_fold"/>
</dbReference>
<dbReference type="Gene3D" id="2.60.40.10">
    <property type="entry name" value="Immunoglobulins"/>
    <property type="match status" value="2"/>
</dbReference>
<feature type="region of interest" description="Disordered" evidence="6">
    <location>
        <begin position="1"/>
        <end position="26"/>
    </location>
</feature>
<dbReference type="PANTHER" id="PTHR11738">
    <property type="entry name" value="MHC CLASS I NK CELL RECEPTOR"/>
    <property type="match status" value="1"/>
</dbReference>
<reference evidence="8" key="1">
    <citation type="submission" date="2025-08" db="UniProtKB">
        <authorList>
            <consortium name="Ensembl"/>
        </authorList>
    </citation>
    <scope>IDENTIFICATION</scope>
</reference>
<dbReference type="GO" id="GO:0005886">
    <property type="term" value="C:plasma membrane"/>
    <property type="evidence" value="ECO:0007669"/>
    <property type="project" value="UniProtKB-SubCell"/>
</dbReference>
<dbReference type="AlphaFoldDB" id="A0A8D1MSM0"/>
<evidence type="ECO:0000313" key="8">
    <source>
        <dbReference type="Ensembl" id="ENSSSCP00050029172.1"/>
    </source>
</evidence>
<evidence type="ECO:0000259" key="7">
    <source>
        <dbReference type="SMART" id="SM00409"/>
    </source>
</evidence>